<dbReference type="EMBL" id="JADMLG010000008">
    <property type="protein sequence ID" value="MBH0778772.1"/>
    <property type="molecule type" value="Genomic_DNA"/>
</dbReference>
<sequence length="87" mass="9711">MPTVTSEIAPTTSRMKAEQPPVPLRDKMALTVQEVADMCGFNYYFVHEQIKLGRLAAVAPGGNKRSKRVRPADVDEWLKASPWEPEA</sequence>
<protein>
    <submittedName>
        <fullName evidence="3">Helix-turn-helix domain-containing protein</fullName>
    </submittedName>
</protein>
<evidence type="ECO:0000259" key="2">
    <source>
        <dbReference type="Pfam" id="PF12728"/>
    </source>
</evidence>
<dbReference type="Pfam" id="PF12728">
    <property type="entry name" value="HTH_17"/>
    <property type="match status" value="1"/>
</dbReference>
<gene>
    <name evidence="3" type="ORF">IT779_21050</name>
</gene>
<reference evidence="3" key="1">
    <citation type="submission" date="2020-11" db="EMBL/GenBank/DDBJ databases">
        <title>Nocardia NEAU-351.nov., a novel actinomycete isolated from the cow dung.</title>
        <authorList>
            <person name="Zhang X."/>
        </authorList>
    </citation>
    <scope>NUCLEOTIDE SEQUENCE</scope>
    <source>
        <strain evidence="3">NEAU-351</strain>
    </source>
</reference>
<organism evidence="3 4">
    <name type="scientific">Nocardia bovistercoris</name>
    <dbReference type="NCBI Taxonomy" id="2785916"/>
    <lineage>
        <taxon>Bacteria</taxon>
        <taxon>Bacillati</taxon>
        <taxon>Actinomycetota</taxon>
        <taxon>Actinomycetes</taxon>
        <taxon>Mycobacteriales</taxon>
        <taxon>Nocardiaceae</taxon>
        <taxon>Nocardia</taxon>
    </lineage>
</organism>
<comment type="caution">
    <text evidence="3">The sequence shown here is derived from an EMBL/GenBank/DDBJ whole genome shotgun (WGS) entry which is preliminary data.</text>
</comment>
<dbReference type="Proteomes" id="UP000655751">
    <property type="component" value="Unassembled WGS sequence"/>
</dbReference>
<proteinExistence type="predicted"/>
<feature type="region of interest" description="Disordered" evidence="1">
    <location>
        <begin position="1"/>
        <end position="21"/>
    </location>
</feature>
<dbReference type="AlphaFoldDB" id="A0A931IES9"/>
<keyword evidence="4" id="KW-1185">Reference proteome</keyword>
<accession>A0A931IES9</accession>
<feature type="compositionally biased region" description="Polar residues" evidence="1">
    <location>
        <begin position="1"/>
        <end position="14"/>
    </location>
</feature>
<dbReference type="InterPro" id="IPR041657">
    <property type="entry name" value="HTH_17"/>
</dbReference>
<evidence type="ECO:0000313" key="4">
    <source>
        <dbReference type="Proteomes" id="UP000655751"/>
    </source>
</evidence>
<dbReference type="RefSeq" id="WP_196151069.1">
    <property type="nucleotide sequence ID" value="NZ_JADMLG010000008.1"/>
</dbReference>
<name>A0A931IES9_9NOCA</name>
<feature type="domain" description="Helix-turn-helix" evidence="2">
    <location>
        <begin position="30"/>
        <end position="80"/>
    </location>
</feature>
<evidence type="ECO:0000256" key="1">
    <source>
        <dbReference type="SAM" id="MobiDB-lite"/>
    </source>
</evidence>
<evidence type="ECO:0000313" key="3">
    <source>
        <dbReference type="EMBL" id="MBH0778772.1"/>
    </source>
</evidence>